<sequence length="429" mass="47218">MLQKLSDSFKWQAVFDACSVHQSELNEQAGTIKMISMQQKKTNTGRPSRTNVMVMLLLAAFAFSVPSWASVSQTAESDSSEAGTQQTYGPITKRDTVWFIANRIHPDRSVSIYQTMAALVDANPELFPEDNINRLETGVTLNVPSATDIRAQDAERARERMIPVLGGEFAAAALAGEARVDVDELRAEHAEALSAVEQQLRDTERNVRNLNRENSELRAQIADLETALSAAESASANREDTQAPRQEIIRETQVETVYEPSMAWFMSWPGIVIPLAFIGLILAFLVVALRKNVPSKGVDSPHKAATAVHLTEPEESDGVETNAQLSADTHEHPEHSKEQVESYREISDILDEAEADADADSDFDAGQTKEEAAQAQREELAAQIDLARAYLEMGELDEAIAALEEVMPVADSALQAEAEQLMEKIKEQK</sequence>
<feature type="transmembrane region" description="Helical" evidence="3">
    <location>
        <begin position="262"/>
        <end position="289"/>
    </location>
</feature>
<gene>
    <name evidence="4" type="ORF">CWE13_03975</name>
</gene>
<dbReference type="EMBL" id="PIPP01000001">
    <property type="protein sequence ID" value="RUO38799.1"/>
    <property type="molecule type" value="Genomic_DNA"/>
</dbReference>
<feature type="region of interest" description="Disordered" evidence="2">
    <location>
        <begin position="295"/>
        <end position="344"/>
    </location>
</feature>
<feature type="region of interest" description="Disordered" evidence="2">
    <location>
        <begin position="356"/>
        <end position="377"/>
    </location>
</feature>
<dbReference type="InterPro" id="IPR020012">
    <property type="entry name" value="LysM_FimV"/>
</dbReference>
<comment type="caution">
    <text evidence="4">The sequence shown here is derived from an EMBL/GenBank/DDBJ whole genome shotgun (WGS) entry which is preliminary data.</text>
</comment>
<evidence type="ECO:0000313" key="5">
    <source>
        <dbReference type="Proteomes" id="UP000286934"/>
    </source>
</evidence>
<dbReference type="Proteomes" id="UP000286934">
    <property type="component" value="Unassembled WGS sequence"/>
</dbReference>
<feature type="coiled-coil region" evidence="1">
    <location>
        <begin position="182"/>
        <end position="234"/>
    </location>
</feature>
<evidence type="ECO:0000256" key="3">
    <source>
        <dbReference type="SAM" id="Phobius"/>
    </source>
</evidence>
<protein>
    <submittedName>
        <fullName evidence="4">Uncharacterized protein</fullName>
    </submittedName>
</protein>
<evidence type="ECO:0000256" key="2">
    <source>
        <dbReference type="SAM" id="MobiDB-lite"/>
    </source>
</evidence>
<feature type="compositionally biased region" description="Basic and acidic residues" evidence="2">
    <location>
        <begin position="367"/>
        <end position="377"/>
    </location>
</feature>
<keyword evidence="3" id="KW-0812">Transmembrane</keyword>
<evidence type="ECO:0000256" key="1">
    <source>
        <dbReference type="SAM" id="Coils"/>
    </source>
</evidence>
<keyword evidence="3" id="KW-0472">Membrane</keyword>
<dbReference type="NCBIfam" id="TIGR03504">
    <property type="entry name" value="FimV_Cterm"/>
    <property type="match status" value="1"/>
</dbReference>
<dbReference type="NCBIfam" id="TIGR03505">
    <property type="entry name" value="FimV_core"/>
    <property type="match status" value="1"/>
</dbReference>
<name>A0A432WYG8_9GAMM</name>
<keyword evidence="5" id="KW-1185">Reference proteome</keyword>
<dbReference type="AlphaFoldDB" id="A0A432WYG8"/>
<dbReference type="Gene3D" id="1.20.58.2200">
    <property type="match status" value="1"/>
</dbReference>
<accession>A0A432WYG8</accession>
<proteinExistence type="predicted"/>
<keyword evidence="3" id="KW-1133">Transmembrane helix</keyword>
<evidence type="ECO:0000313" key="4">
    <source>
        <dbReference type="EMBL" id="RUO38799.1"/>
    </source>
</evidence>
<dbReference type="InterPro" id="IPR038440">
    <property type="entry name" value="FimV_C_sf"/>
</dbReference>
<keyword evidence="1" id="KW-0175">Coiled coil</keyword>
<dbReference type="InterPro" id="IPR020011">
    <property type="entry name" value="FimV_C"/>
</dbReference>
<organism evidence="4 5">
    <name type="scientific">Aliidiomarina shirensis</name>
    <dbReference type="NCBI Taxonomy" id="1048642"/>
    <lineage>
        <taxon>Bacteria</taxon>
        <taxon>Pseudomonadati</taxon>
        <taxon>Pseudomonadota</taxon>
        <taxon>Gammaproteobacteria</taxon>
        <taxon>Alteromonadales</taxon>
        <taxon>Idiomarinaceae</taxon>
        <taxon>Aliidiomarina</taxon>
    </lineage>
</organism>
<reference evidence="5" key="1">
    <citation type="journal article" date="2018" name="Front. Microbiol.">
        <title>Genome-Based Analysis Reveals the Taxonomy and Diversity of the Family Idiomarinaceae.</title>
        <authorList>
            <person name="Liu Y."/>
            <person name="Lai Q."/>
            <person name="Shao Z."/>
        </authorList>
    </citation>
    <scope>NUCLEOTIDE SEQUENCE [LARGE SCALE GENOMIC DNA]</scope>
    <source>
        <strain evidence="5">AIS</strain>
    </source>
</reference>
<feature type="compositionally biased region" description="Basic and acidic residues" evidence="2">
    <location>
        <begin position="328"/>
        <end position="344"/>
    </location>
</feature>